<keyword evidence="7" id="KW-1185">Reference proteome</keyword>
<evidence type="ECO:0000256" key="2">
    <source>
        <dbReference type="ARBA" id="ARBA00009410"/>
    </source>
</evidence>
<dbReference type="InterPro" id="IPR036188">
    <property type="entry name" value="FAD/NAD-bd_sf"/>
</dbReference>
<dbReference type="SUPFAM" id="SSF51905">
    <property type="entry name" value="FAD/NAD(P)-binding domain"/>
    <property type="match status" value="1"/>
</dbReference>
<accession>A0A5S9Q6N7</accession>
<dbReference type="NCBIfam" id="TIGR03364">
    <property type="entry name" value="HpnW_proposed"/>
    <property type="match status" value="1"/>
</dbReference>
<dbReference type="Gene3D" id="3.30.9.10">
    <property type="entry name" value="D-Amino Acid Oxidase, subunit A, domain 2"/>
    <property type="match status" value="1"/>
</dbReference>
<gene>
    <name evidence="6" type="primary">dadA_2</name>
    <name evidence="6" type="ORF">STARVERO_04191</name>
</gene>
<dbReference type="EC" id="1.4.99.-" evidence="6"/>
<keyword evidence="4 6" id="KW-0560">Oxidoreductase</keyword>
<evidence type="ECO:0000259" key="5">
    <source>
        <dbReference type="Pfam" id="PF01266"/>
    </source>
</evidence>
<dbReference type="Proteomes" id="UP000433050">
    <property type="component" value="Unassembled WGS sequence"/>
</dbReference>
<dbReference type="AlphaFoldDB" id="A0A5S9Q6N7"/>
<sequence length="377" mass="40764">MSNSLDSDSFDLAIVGAGVVGLGHAIAARRRGLRTVVIDRDARANGASVRNFGFVTVTGQQRGECWRRAMRSRDIWAEVAPQAGIEVVHRGLMVAVRRPEALPVLEAFRATEMGEGCELLTPDQARDRLPALTGPLSGALWSPHDMRVESREAIPKLAAWLAAQGVAFRRETAVTAIEPGKVVTSGGTISAARIVAAPGDDFHTLFEDRFASYGLTRCKLHMLRVTDPKVGRLPGSVMTDLSLGRYLGYAELPEAEPLKRLLEAEQAEHLKHGVHLIVVQSADGSLVVGDSHHYAATPDPFAPDFVDELILDEYAALFGRRPEQVVERWTGTYASASDRLAFIDRPHATIRLVVVTSGTGASTGFALAEEAVAELFD</sequence>
<dbReference type="InterPro" id="IPR006076">
    <property type="entry name" value="FAD-dep_OxRdtase"/>
</dbReference>
<dbReference type="PANTHER" id="PTHR13847">
    <property type="entry name" value="SARCOSINE DEHYDROGENASE-RELATED"/>
    <property type="match status" value="1"/>
</dbReference>
<comment type="similarity">
    <text evidence="2">Belongs to the DadA oxidoreductase family.</text>
</comment>
<dbReference type="GO" id="GO:0005737">
    <property type="term" value="C:cytoplasm"/>
    <property type="evidence" value="ECO:0007669"/>
    <property type="project" value="TreeGrafter"/>
</dbReference>
<dbReference type="PANTHER" id="PTHR13847:SF286">
    <property type="entry name" value="D-AMINO ACID DEHYDROGENASE"/>
    <property type="match status" value="1"/>
</dbReference>
<protein>
    <submittedName>
        <fullName evidence="6">D-amino acid dehydrogenase</fullName>
        <ecNumber evidence="6">1.4.99.-</ecNumber>
    </submittedName>
</protein>
<evidence type="ECO:0000256" key="3">
    <source>
        <dbReference type="ARBA" id="ARBA00022630"/>
    </source>
</evidence>
<organism evidence="6 7">
    <name type="scientific">Starkeya nomas</name>
    <dbReference type="NCBI Taxonomy" id="2666134"/>
    <lineage>
        <taxon>Bacteria</taxon>
        <taxon>Pseudomonadati</taxon>
        <taxon>Pseudomonadota</taxon>
        <taxon>Alphaproteobacteria</taxon>
        <taxon>Hyphomicrobiales</taxon>
        <taxon>Xanthobacteraceae</taxon>
        <taxon>Starkeya</taxon>
    </lineage>
</organism>
<evidence type="ECO:0000256" key="4">
    <source>
        <dbReference type="ARBA" id="ARBA00023002"/>
    </source>
</evidence>
<keyword evidence="3" id="KW-0285">Flavoprotein</keyword>
<name>A0A5S9Q6N7_9HYPH</name>
<dbReference type="RefSeq" id="WP_159601347.1">
    <property type="nucleotide sequence ID" value="NZ_CACSAS010000001.1"/>
</dbReference>
<evidence type="ECO:0000313" key="7">
    <source>
        <dbReference type="Proteomes" id="UP000433050"/>
    </source>
</evidence>
<dbReference type="Gene3D" id="3.50.50.60">
    <property type="entry name" value="FAD/NAD(P)-binding domain"/>
    <property type="match status" value="1"/>
</dbReference>
<feature type="domain" description="FAD dependent oxidoreductase" evidence="5">
    <location>
        <begin position="11"/>
        <end position="372"/>
    </location>
</feature>
<comment type="cofactor">
    <cofactor evidence="1">
        <name>FAD</name>
        <dbReference type="ChEBI" id="CHEBI:57692"/>
    </cofactor>
</comment>
<dbReference type="Pfam" id="PF01266">
    <property type="entry name" value="DAO"/>
    <property type="match status" value="1"/>
</dbReference>
<evidence type="ECO:0000313" key="6">
    <source>
        <dbReference type="EMBL" id="CAA0113363.1"/>
    </source>
</evidence>
<evidence type="ECO:0000256" key="1">
    <source>
        <dbReference type="ARBA" id="ARBA00001974"/>
    </source>
</evidence>
<dbReference type="GO" id="GO:0016491">
    <property type="term" value="F:oxidoreductase activity"/>
    <property type="evidence" value="ECO:0007669"/>
    <property type="project" value="UniProtKB-KW"/>
</dbReference>
<proteinExistence type="inferred from homology"/>
<reference evidence="6 7" key="1">
    <citation type="submission" date="2019-12" db="EMBL/GenBank/DDBJ databases">
        <authorList>
            <person name="Reyes-Prieto M."/>
        </authorList>
    </citation>
    <scope>NUCLEOTIDE SEQUENCE [LARGE SCALE GENOMIC DNA]</scope>
    <source>
        <strain evidence="6">HF14-78462</strain>
    </source>
</reference>
<dbReference type="EMBL" id="CACSAS010000001">
    <property type="protein sequence ID" value="CAA0113363.1"/>
    <property type="molecule type" value="Genomic_DNA"/>
</dbReference>
<dbReference type="InterPro" id="IPR017741">
    <property type="entry name" value="FAD-dependent_OxRdtase_HpnW"/>
</dbReference>